<reference evidence="3" key="1">
    <citation type="submission" date="2022-12" db="EMBL/GenBank/DDBJ databases">
        <authorList>
            <person name="Petersen C."/>
        </authorList>
    </citation>
    <scope>NUCLEOTIDE SEQUENCE</scope>
    <source>
        <strain evidence="3">IBT 21472</strain>
    </source>
</reference>
<dbReference type="EMBL" id="JAPZBO010000002">
    <property type="protein sequence ID" value="KAJ5323659.1"/>
    <property type="molecule type" value="Genomic_DNA"/>
</dbReference>
<feature type="signal peptide" evidence="2">
    <location>
        <begin position="1"/>
        <end position="22"/>
    </location>
</feature>
<keyword evidence="1" id="KW-0175">Coiled coil</keyword>
<feature type="chain" id="PRO_5040721547" evidence="2">
    <location>
        <begin position="23"/>
        <end position="469"/>
    </location>
</feature>
<proteinExistence type="predicted"/>
<sequence>MQFHRFTPLLLLLLSFLYAAKADPSIDYLSTALEIRAPGDLDLFVDGRSNALGARANAAQMLAAPLTAIGASALATCRYLHEIACYVHLSIVLSASMTYFGYVFYDIIKRDAIRTANEMQQLSNSVALSNQDVDASSRRLEHEKTTQSYERWKDKQEMRKRSWRDTWQPSYNAYKKLAKSNTALKPKVEEAEKLMEQTLKAEDAFIKAEADSISLEDVLEGNEGTLSIAELRALEEKAEEAIKALQSGLEEIINREESSLETMNEMAFGNKDYNPLLEGHMTRRMLESQLPQLIMERNEDCDTEVCLRLWYSKTLPDPSIKRDLSSADIIHNIYSTPPDYEFGEKRKLTRRTDNYMIMDEFMECEVEEHVEMGNEGVLFRMAAMPGEDTDSLFAIDAMNKAQQAQYRSSLMSGNMTIWESGEWNCVNADTDGGEPAIRAVAIFTNDIAKLNEDVTDKFSLCESALSSST</sequence>
<dbReference type="AlphaFoldDB" id="A0A9W9U9I9"/>
<keyword evidence="4" id="KW-1185">Reference proteome</keyword>
<comment type="caution">
    <text evidence="3">The sequence shown here is derived from an EMBL/GenBank/DDBJ whole genome shotgun (WGS) entry which is preliminary data.</text>
</comment>
<evidence type="ECO:0000313" key="4">
    <source>
        <dbReference type="Proteomes" id="UP001147746"/>
    </source>
</evidence>
<evidence type="ECO:0000313" key="3">
    <source>
        <dbReference type="EMBL" id="KAJ5323659.1"/>
    </source>
</evidence>
<feature type="coiled-coil region" evidence="1">
    <location>
        <begin position="228"/>
        <end position="255"/>
    </location>
</feature>
<evidence type="ECO:0000256" key="1">
    <source>
        <dbReference type="SAM" id="Coils"/>
    </source>
</evidence>
<organism evidence="3 4">
    <name type="scientific">Penicillium atrosanguineum</name>
    <dbReference type="NCBI Taxonomy" id="1132637"/>
    <lineage>
        <taxon>Eukaryota</taxon>
        <taxon>Fungi</taxon>
        <taxon>Dikarya</taxon>
        <taxon>Ascomycota</taxon>
        <taxon>Pezizomycotina</taxon>
        <taxon>Eurotiomycetes</taxon>
        <taxon>Eurotiomycetidae</taxon>
        <taxon>Eurotiales</taxon>
        <taxon>Aspergillaceae</taxon>
        <taxon>Penicillium</taxon>
    </lineage>
</organism>
<dbReference type="Proteomes" id="UP001147746">
    <property type="component" value="Unassembled WGS sequence"/>
</dbReference>
<reference evidence="3" key="2">
    <citation type="journal article" date="2023" name="IMA Fungus">
        <title>Comparative genomic study of the Penicillium genus elucidates a diverse pangenome and 15 lateral gene transfer events.</title>
        <authorList>
            <person name="Petersen C."/>
            <person name="Sorensen T."/>
            <person name="Nielsen M.R."/>
            <person name="Sondergaard T.E."/>
            <person name="Sorensen J.L."/>
            <person name="Fitzpatrick D.A."/>
            <person name="Frisvad J.C."/>
            <person name="Nielsen K.L."/>
        </authorList>
    </citation>
    <scope>NUCLEOTIDE SEQUENCE</scope>
    <source>
        <strain evidence="3">IBT 21472</strain>
    </source>
</reference>
<keyword evidence="2" id="KW-0732">Signal</keyword>
<evidence type="ECO:0000256" key="2">
    <source>
        <dbReference type="SAM" id="SignalP"/>
    </source>
</evidence>
<protein>
    <submittedName>
        <fullName evidence="3">Uncharacterized protein</fullName>
    </submittedName>
</protein>
<accession>A0A9W9U9I9</accession>
<gene>
    <name evidence="3" type="ORF">N7476_002259</name>
</gene>
<name>A0A9W9U9I9_9EURO</name>